<name>A0A9P4VA03_9PLEO</name>
<reference evidence="9" key="1">
    <citation type="journal article" date="2020" name="Stud. Mycol.">
        <title>101 Dothideomycetes genomes: a test case for predicting lifestyles and emergence of pathogens.</title>
        <authorList>
            <person name="Haridas S."/>
            <person name="Albert R."/>
            <person name="Binder M."/>
            <person name="Bloem J."/>
            <person name="Labutti K."/>
            <person name="Salamov A."/>
            <person name="Andreopoulos B."/>
            <person name="Baker S."/>
            <person name="Barry K."/>
            <person name="Bills G."/>
            <person name="Bluhm B."/>
            <person name="Cannon C."/>
            <person name="Castanera R."/>
            <person name="Culley D."/>
            <person name="Daum C."/>
            <person name="Ezra D."/>
            <person name="Gonzalez J."/>
            <person name="Henrissat B."/>
            <person name="Kuo A."/>
            <person name="Liang C."/>
            <person name="Lipzen A."/>
            <person name="Lutzoni F."/>
            <person name="Magnuson J."/>
            <person name="Mondo S."/>
            <person name="Nolan M."/>
            <person name="Ohm R."/>
            <person name="Pangilinan J."/>
            <person name="Park H.-J."/>
            <person name="Ramirez L."/>
            <person name="Alfaro M."/>
            <person name="Sun H."/>
            <person name="Tritt A."/>
            <person name="Yoshinaga Y."/>
            <person name="Zwiers L.-H."/>
            <person name="Turgeon B."/>
            <person name="Goodwin S."/>
            <person name="Spatafora J."/>
            <person name="Crous P."/>
            <person name="Grigoriev I."/>
        </authorList>
    </citation>
    <scope>NUCLEOTIDE SEQUENCE</scope>
    <source>
        <strain evidence="9">CBS 125425</strain>
    </source>
</reference>
<proteinExistence type="inferred from homology"/>
<dbReference type="GO" id="GO:0050661">
    <property type="term" value="F:NADP binding"/>
    <property type="evidence" value="ECO:0007669"/>
    <property type="project" value="InterPro"/>
</dbReference>
<keyword evidence="7 9" id="KW-0503">Monooxygenase</keyword>
<sequence length="509" mass="56769">MAALNRIEKIAVIGAGPAGLTAAKYLLAEDAFTKIAVFDQRSEVGGVWNYSFTPSKSKRSDLTIPRTKPSPHVEQPVTSMSRDSGEVGFCFPSPIYDFLETNIPHTLMNFSDKTFLDGCSLFPKFGVVKTYLEEYADDVRHLLRLGTQIISLEKEAGEKWKILSHDIKTQRDEEEIYDAVVVASGHYSDPFIPDIEGIRDFHTRHPEVISHSKYYRRPEGYAGKKVIIIGNSASGIDISSQISVHTSQVIVSEKEKPSTVHNTSSTITYMPEIATFLPDQRGVRFTNGHTETDIDDIIFCTGYQYSFPFLQTLDPPPVTDGQRTRCTYEHIFYYPAPTLAFLTLPQRIVPFPVAEAQAGYVARVFSGRCTLPPASAMAAWEARRVEEKGDGKAFHNLAFPADVEYINRLCEYSMEASVVEGKGKGKVPPYWDEEKRWVRERFPAIKQAVLALGEEKRGGVKRLEDLGFDFGEWKRGQGRGGEESGIAAVKAQELGGCTQVRVDEVGTEV</sequence>
<dbReference type="EMBL" id="ML996098">
    <property type="protein sequence ID" value="KAF2741120.1"/>
    <property type="molecule type" value="Genomic_DNA"/>
</dbReference>
<evidence type="ECO:0000313" key="9">
    <source>
        <dbReference type="EMBL" id="KAF2741120.1"/>
    </source>
</evidence>
<accession>A0A9P4VA03</accession>
<gene>
    <name evidence="9" type="ORF">EJ04DRAFT_530717</name>
</gene>
<dbReference type="GO" id="GO:0004499">
    <property type="term" value="F:N,N-dimethylaniline monooxygenase activity"/>
    <property type="evidence" value="ECO:0007669"/>
    <property type="project" value="InterPro"/>
</dbReference>
<dbReference type="GO" id="GO:0050660">
    <property type="term" value="F:flavin adenine dinucleotide binding"/>
    <property type="evidence" value="ECO:0007669"/>
    <property type="project" value="InterPro"/>
</dbReference>
<feature type="region of interest" description="Disordered" evidence="8">
    <location>
        <begin position="56"/>
        <end position="81"/>
    </location>
</feature>
<dbReference type="PANTHER" id="PTHR23023">
    <property type="entry name" value="DIMETHYLANILINE MONOOXYGENASE"/>
    <property type="match status" value="1"/>
</dbReference>
<dbReference type="InterPro" id="IPR050346">
    <property type="entry name" value="FMO-like"/>
</dbReference>
<evidence type="ECO:0000256" key="8">
    <source>
        <dbReference type="SAM" id="MobiDB-lite"/>
    </source>
</evidence>
<evidence type="ECO:0000256" key="2">
    <source>
        <dbReference type="ARBA" id="ARBA00009183"/>
    </source>
</evidence>
<evidence type="ECO:0000256" key="6">
    <source>
        <dbReference type="ARBA" id="ARBA00023002"/>
    </source>
</evidence>
<keyword evidence="3" id="KW-0285">Flavoprotein</keyword>
<dbReference type="InterPro" id="IPR000960">
    <property type="entry name" value="Flavin_mOase"/>
</dbReference>
<evidence type="ECO:0000256" key="1">
    <source>
        <dbReference type="ARBA" id="ARBA00001974"/>
    </source>
</evidence>
<dbReference type="SUPFAM" id="SSF51905">
    <property type="entry name" value="FAD/NAD(P)-binding domain"/>
    <property type="match status" value="2"/>
</dbReference>
<dbReference type="InterPro" id="IPR020946">
    <property type="entry name" value="Flavin_mOase-like"/>
</dbReference>
<comment type="caution">
    <text evidence="9">The sequence shown here is derived from an EMBL/GenBank/DDBJ whole genome shotgun (WGS) entry which is preliminary data.</text>
</comment>
<dbReference type="InterPro" id="IPR036188">
    <property type="entry name" value="FAD/NAD-bd_sf"/>
</dbReference>
<dbReference type="Pfam" id="PF13450">
    <property type="entry name" value="NAD_binding_8"/>
    <property type="match status" value="1"/>
</dbReference>
<dbReference type="OrthoDB" id="66881at2759"/>
<organism evidence="9 10">
    <name type="scientific">Polyplosphaeria fusca</name>
    <dbReference type="NCBI Taxonomy" id="682080"/>
    <lineage>
        <taxon>Eukaryota</taxon>
        <taxon>Fungi</taxon>
        <taxon>Dikarya</taxon>
        <taxon>Ascomycota</taxon>
        <taxon>Pezizomycotina</taxon>
        <taxon>Dothideomycetes</taxon>
        <taxon>Pleosporomycetidae</taxon>
        <taxon>Pleosporales</taxon>
        <taxon>Tetraplosphaeriaceae</taxon>
        <taxon>Polyplosphaeria</taxon>
    </lineage>
</organism>
<comment type="cofactor">
    <cofactor evidence="1">
        <name>FAD</name>
        <dbReference type="ChEBI" id="CHEBI:57692"/>
    </cofactor>
</comment>
<evidence type="ECO:0000256" key="3">
    <source>
        <dbReference type="ARBA" id="ARBA00022630"/>
    </source>
</evidence>
<keyword evidence="4" id="KW-0274">FAD</keyword>
<dbReference type="Pfam" id="PF00743">
    <property type="entry name" value="FMO-like"/>
    <property type="match status" value="2"/>
</dbReference>
<keyword evidence="5" id="KW-0521">NADP</keyword>
<dbReference type="PRINTS" id="PR00370">
    <property type="entry name" value="FMOXYGENASE"/>
</dbReference>
<dbReference type="AlphaFoldDB" id="A0A9P4VA03"/>
<evidence type="ECO:0000256" key="4">
    <source>
        <dbReference type="ARBA" id="ARBA00022827"/>
    </source>
</evidence>
<keyword evidence="10" id="KW-1185">Reference proteome</keyword>
<dbReference type="FunFam" id="3.50.50.60:FF:000138">
    <property type="entry name" value="Flavin-containing monooxygenase"/>
    <property type="match status" value="1"/>
</dbReference>
<protein>
    <submittedName>
        <fullName evidence="9">Flavin dependent monooxygenase</fullName>
    </submittedName>
</protein>
<keyword evidence="6" id="KW-0560">Oxidoreductase</keyword>
<dbReference type="Proteomes" id="UP000799444">
    <property type="component" value="Unassembled WGS sequence"/>
</dbReference>
<comment type="similarity">
    <text evidence="2">Belongs to the FMO family.</text>
</comment>
<evidence type="ECO:0000256" key="5">
    <source>
        <dbReference type="ARBA" id="ARBA00022857"/>
    </source>
</evidence>
<dbReference type="Gene3D" id="3.50.50.60">
    <property type="entry name" value="FAD/NAD(P)-binding domain"/>
    <property type="match status" value="2"/>
</dbReference>
<evidence type="ECO:0000256" key="7">
    <source>
        <dbReference type="ARBA" id="ARBA00023033"/>
    </source>
</evidence>
<evidence type="ECO:0000313" key="10">
    <source>
        <dbReference type="Proteomes" id="UP000799444"/>
    </source>
</evidence>